<reference evidence="2 3" key="1">
    <citation type="submission" date="2019-05" db="EMBL/GenBank/DDBJ databases">
        <title>Another draft genome of Portunus trituberculatus and its Hox gene families provides insights of decapod evolution.</title>
        <authorList>
            <person name="Jeong J.-H."/>
            <person name="Song I."/>
            <person name="Kim S."/>
            <person name="Choi T."/>
            <person name="Kim D."/>
            <person name="Ryu S."/>
            <person name="Kim W."/>
        </authorList>
    </citation>
    <scope>NUCLEOTIDE SEQUENCE [LARGE SCALE GENOMIC DNA]</scope>
    <source>
        <tissue evidence="2">Muscle</tissue>
    </source>
</reference>
<keyword evidence="3" id="KW-1185">Reference proteome</keyword>
<name>A0A5B7FNS8_PORTR</name>
<feature type="compositionally biased region" description="Polar residues" evidence="1">
    <location>
        <begin position="38"/>
        <end position="51"/>
    </location>
</feature>
<protein>
    <submittedName>
        <fullName evidence="2">Uncharacterized protein</fullName>
    </submittedName>
</protein>
<dbReference type="Proteomes" id="UP000324222">
    <property type="component" value="Unassembled WGS sequence"/>
</dbReference>
<evidence type="ECO:0000256" key="1">
    <source>
        <dbReference type="SAM" id="MobiDB-lite"/>
    </source>
</evidence>
<evidence type="ECO:0000313" key="2">
    <source>
        <dbReference type="EMBL" id="MPC48152.1"/>
    </source>
</evidence>
<feature type="region of interest" description="Disordered" evidence="1">
    <location>
        <begin position="32"/>
        <end position="51"/>
    </location>
</feature>
<dbReference type="EMBL" id="VSRR010008130">
    <property type="protein sequence ID" value="MPC48152.1"/>
    <property type="molecule type" value="Genomic_DNA"/>
</dbReference>
<accession>A0A5B7FNS8</accession>
<proteinExistence type="predicted"/>
<dbReference type="AlphaFoldDB" id="A0A5B7FNS8"/>
<evidence type="ECO:0000313" key="3">
    <source>
        <dbReference type="Proteomes" id="UP000324222"/>
    </source>
</evidence>
<gene>
    <name evidence="2" type="ORF">E2C01_041918</name>
</gene>
<comment type="caution">
    <text evidence="2">The sequence shown here is derived from an EMBL/GenBank/DDBJ whole genome shotgun (WGS) entry which is preliminary data.</text>
</comment>
<organism evidence="2 3">
    <name type="scientific">Portunus trituberculatus</name>
    <name type="common">Swimming crab</name>
    <name type="synonym">Neptunus trituberculatus</name>
    <dbReference type="NCBI Taxonomy" id="210409"/>
    <lineage>
        <taxon>Eukaryota</taxon>
        <taxon>Metazoa</taxon>
        <taxon>Ecdysozoa</taxon>
        <taxon>Arthropoda</taxon>
        <taxon>Crustacea</taxon>
        <taxon>Multicrustacea</taxon>
        <taxon>Malacostraca</taxon>
        <taxon>Eumalacostraca</taxon>
        <taxon>Eucarida</taxon>
        <taxon>Decapoda</taxon>
        <taxon>Pleocyemata</taxon>
        <taxon>Brachyura</taxon>
        <taxon>Eubrachyura</taxon>
        <taxon>Portunoidea</taxon>
        <taxon>Portunidae</taxon>
        <taxon>Portuninae</taxon>
        <taxon>Portunus</taxon>
    </lineage>
</organism>
<sequence length="90" mass="9830">MEQGLFHGWHHKRGTFQKLSKVLQTLMMWSHPPAMGQKQPTNDSLDTTAEPASTGAHLALTMLGMQDVPAKTSRGTLVEPRLAETVGPLP</sequence>